<dbReference type="Proteomes" id="UP001211894">
    <property type="component" value="Unassembled WGS sequence"/>
</dbReference>
<protein>
    <submittedName>
        <fullName evidence="2">Tetratricopeptide repeat protein</fullName>
    </submittedName>
</protein>
<evidence type="ECO:0000313" key="2">
    <source>
        <dbReference type="EMBL" id="MDA7027875.1"/>
    </source>
</evidence>
<feature type="repeat" description="TPR" evidence="1">
    <location>
        <begin position="214"/>
        <end position="247"/>
    </location>
</feature>
<name>A0ABT4X6F3_9BACI</name>
<dbReference type="Gene3D" id="1.25.40.10">
    <property type="entry name" value="Tetratricopeptide repeat domain"/>
    <property type="match status" value="1"/>
</dbReference>
<comment type="caution">
    <text evidence="2">The sequence shown here is derived from an EMBL/GenBank/DDBJ whole genome shotgun (WGS) entry which is preliminary data.</text>
</comment>
<dbReference type="Pfam" id="PF18801">
    <property type="entry name" value="RapH_N"/>
    <property type="match status" value="1"/>
</dbReference>
<dbReference type="PANTHER" id="PTHR10098:SF108">
    <property type="entry name" value="TETRATRICOPEPTIDE REPEAT PROTEIN 28"/>
    <property type="match status" value="1"/>
</dbReference>
<keyword evidence="3" id="KW-1185">Reference proteome</keyword>
<proteinExistence type="predicted"/>
<dbReference type="SMART" id="SM00028">
    <property type="entry name" value="TPR"/>
    <property type="match status" value="5"/>
</dbReference>
<dbReference type="PANTHER" id="PTHR10098">
    <property type="entry name" value="RAPSYN-RELATED"/>
    <property type="match status" value="1"/>
</dbReference>
<dbReference type="InterPro" id="IPR019734">
    <property type="entry name" value="TPR_rpt"/>
</dbReference>
<reference evidence="2 3" key="1">
    <citation type="submission" date="2023-01" db="EMBL/GenBank/DDBJ databases">
        <title>Bacillus changyiensis sp. nov., isolated from a coastal deposit.</title>
        <authorList>
            <person name="Xiao G."/>
            <person name="Lai Q."/>
            <person name="Hu Z."/>
            <person name="Shao Z."/>
        </authorList>
    </citation>
    <scope>NUCLEOTIDE SEQUENCE [LARGE SCALE GENOMIC DNA]</scope>
    <source>
        <strain evidence="2 3">CLL-7-23</strain>
    </source>
</reference>
<dbReference type="Pfam" id="PF13424">
    <property type="entry name" value="TPR_12"/>
    <property type="match status" value="1"/>
</dbReference>
<evidence type="ECO:0000313" key="3">
    <source>
        <dbReference type="Proteomes" id="UP001211894"/>
    </source>
</evidence>
<organism evidence="2 3">
    <name type="scientific">Bacillus changyiensis</name>
    <dbReference type="NCBI Taxonomy" id="3004103"/>
    <lineage>
        <taxon>Bacteria</taxon>
        <taxon>Bacillati</taxon>
        <taxon>Bacillota</taxon>
        <taxon>Bacilli</taxon>
        <taxon>Bacillales</taxon>
        <taxon>Bacillaceae</taxon>
        <taxon>Bacillus</taxon>
    </lineage>
</organism>
<dbReference type="SUPFAM" id="SSF48452">
    <property type="entry name" value="TPR-like"/>
    <property type="match status" value="1"/>
</dbReference>
<dbReference type="PROSITE" id="PS50005">
    <property type="entry name" value="TPR"/>
    <property type="match status" value="1"/>
</dbReference>
<keyword evidence="1" id="KW-0802">TPR repeat</keyword>
<gene>
    <name evidence="2" type="ORF">PJ311_14960</name>
</gene>
<dbReference type="RefSeq" id="WP_271341704.1">
    <property type="nucleotide sequence ID" value="NZ_JAQKAB010000011.1"/>
</dbReference>
<dbReference type="Pfam" id="PF13181">
    <property type="entry name" value="TPR_8"/>
    <property type="match status" value="1"/>
</dbReference>
<evidence type="ECO:0000256" key="1">
    <source>
        <dbReference type="PROSITE-ProRule" id="PRU00339"/>
    </source>
</evidence>
<dbReference type="InterPro" id="IPR011990">
    <property type="entry name" value="TPR-like_helical_dom_sf"/>
</dbReference>
<dbReference type="EMBL" id="JAQKAB010000011">
    <property type="protein sequence ID" value="MDA7027875.1"/>
    <property type="molecule type" value="Genomic_DNA"/>
</dbReference>
<sequence>METLVTIAFQKVGQDINEWYNLIKQNDISKAQNKREEIKNTLPNMKENQNVLIYFNLIDSRYKLMIEDYSESGELLDEIKSKLENSTDDMIQYYFYFFSGMYQFYQKNFIDAIHFYRIAENRLYKVPDELEKAEFHYQLAIAYYEIRQNFFSLNHVQKASDSFKAYDGYTNRVIKCKMLYAMNQVDLQEWEEACNLYKEAIELASETDDKPTEGLGYLNLGISYERQNLLEKAKECFQNALAIPEHRISVYSIRSMYMLSRVLYKLGLLEQAREWRTKALEFAEKVNEYVYKTKLNLIYFLYDQTDCNSFDSCMDLLKKKNLWSDVADLSENAAFYYKRQENSNLSSKYFEEACKIKDQILNLRRQLI</sequence>
<accession>A0ABT4X6F3</accession>